<dbReference type="EMBL" id="JAKJXO020000004">
    <property type="protein sequence ID" value="KAL1606294.1"/>
    <property type="molecule type" value="Genomic_DNA"/>
</dbReference>
<comment type="caution">
    <text evidence="2">The sequence shown here is derived from an EMBL/GenBank/DDBJ whole genome shotgun (WGS) entry which is preliminary data.</text>
</comment>
<accession>A0ABR3RPD7</accession>
<sequence>MDETLRMACLSNEFRVFDLFPASNSDSESSLQGRTRVLPLPTEERYETLSYVWGHDPPEVKIEVNRREIAITPTLAAALRRLQLPDRPRTLWIDQLCIAQDDDAEKATQVPLMGQIYSSTARCLIWMGDIRADIAMTDAANAFDLLTYIADEADETQSKPVEVPSCLASEKAVEAAMEALESILIGQNPWWERIWTLQEVILPSKALMLWGPLSIDWAVLAAGQSVPSLIWDYHSRTLNKLVTQVIGLQFARRKTESPIDVAFRWGFRKATHPLDKVYGFLGLFPPGTLKRAGKPDYDLPVATVYTMFTVDMIEYEKDLQPIALWSANHFTQSTPNMPSWAFDMSNPARGFDDLAVRMTFPGSDNIPWFLKFTYPAYNAAGGSDIDWDHFSFDKESGRLKLTGQLLGDMCMVGAPLESDDPGTKDVSDRGVIERIKDWRQKIEHVYHDKQWPDGSGGLISWLNSFWRGLIGNLAGTELSPERYANAEDIAAVQRFVEAGQRAPICPWIFATMTYRTVALTESGRVLFCPRHSLVGDQIWLLHGGRVPFILRPLADVREGERAFRFIGPAYVDGFMHGEAYCVEIRKRSISLL</sequence>
<reference evidence="2 3" key="1">
    <citation type="submission" date="2024-02" db="EMBL/GenBank/DDBJ databases">
        <title>De novo assembly and annotation of 12 fungi associated with fruit tree decline syndrome in Ontario, Canada.</title>
        <authorList>
            <person name="Sulman M."/>
            <person name="Ellouze W."/>
            <person name="Ilyukhin E."/>
        </authorList>
    </citation>
    <scope>NUCLEOTIDE SEQUENCE [LARGE SCALE GENOMIC DNA]</scope>
    <source>
        <strain evidence="2 3">M42-189</strain>
    </source>
</reference>
<gene>
    <name evidence="2" type="ORF">SLS60_003696</name>
</gene>
<dbReference type="PANTHER" id="PTHR24148">
    <property type="entry name" value="ANKYRIN REPEAT DOMAIN-CONTAINING PROTEIN 39 HOMOLOG-RELATED"/>
    <property type="match status" value="1"/>
</dbReference>
<protein>
    <recommendedName>
        <fullName evidence="1">Heterokaryon incompatibility domain-containing protein</fullName>
    </recommendedName>
</protein>
<dbReference type="InterPro" id="IPR010730">
    <property type="entry name" value="HET"/>
</dbReference>
<keyword evidence="3" id="KW-1185">Reference proteome</keyword>
<dbReference type="Pfam" id="PF26639">
    <property type="entry name" value="Het-6_barrel"/>
    <property type="match status" value="1"/>
</dbReference>
<dbReference type="InterPro" id="IPR052895">
    <property type="entry name" value="HetReg/Transcr_Mod"/>
</dbReference>
<name>A0ABR3RPD7_9PLEO</name>
<dbReference type="PANTHER" id="PTHR24148:SF82">
    <property type="entry name" value="HETEROKARYON INCOMPATIBILITY DOMAIN-CONTAINING PROTEIN"/>
    <property type="match status" value="1"/>
</dbReference>
<feature type="domain" description="Heterokaryon incompatibility" evidence="1">
    <location>
        <begin position="46"/>
        <end position="199"/>
    </location>
</feature>
<dbReference type="Pfam" id="PF06985">
    <property type="entry name" value="HET"/>
    <property type="match status" value="1"/>
</dbReference>
<dbReference type="Proteomes" id="UP001521785">
    <property type="component" value="Unassembled WGS sequence"/>
</dbReference>
<evidence type="ECO:0000259" key="1">
    <source>
        <dbReference type="Pfam" id="PF06985"/>
    </source>
</evidence>
<proteinExistence type="predicted"/>
<organism evidence="2 3">
    <name type="scientific">Paraconiothyrium brasiliense</name>
    <dbReference type="NCBI Taxonomy" id="300254"/>
    <lineage>
        <taxon>Eukaryota</taxon>
        <taxon>Fungi</taxon>
        <taxon>Dikarya</taxon>
        <taxon>Ascomycota</taxon>
        <taxon>Pezizomycotina</taxon>
        <taxon>Dothideomycetes</taxon>
        <taxon>Pleosporomycetidae</taxon>
        <taxon>Pleosporales</taxon>
        <taxon>Massarineae</taxon>
        <taxon>Didymosphaeriaceae</taxon>
        <taxon>Paraconiothyrium</taxon>
    </lineage>
</organism>
<evidence type="ECO:0000313" key="3">
    <source>
        <dbReference type="Proteomes" id="UP001521785"/>
    </source>
</evidence>
<evidence type="ECO:0000313" key="2">
    <source>
        <dbReference type="EMBL" id="KAL1606294.1"/>
    </source>
</evidence>